<keyword evidence="2" id="KW-1185">Reference proteome</keyword>
<organism evidence="1 2">
    <name type="scientific">Puccinia striiformis f. sp. tritici</name>
    <dbReference type="NCBI Taxonomy" id="168172"/>
    <lineage>
        <taxon>Eukaryota</taxon>
        <taxon>Fungi</taxon>
        <taxon>Dikarya</taxon>
        <taxon>Basidiomycota</taxon>
        <taxon>Pucciniomycotina</taxon>
        <taxon>Pucciniomycetes</taxon>
        <taxon>Pucciniales</taxon>
        <taxon>Pucciniaceae</taxon>
        <taxon>Puccinia</taxon>
    </lineage>
</organism>
<name>A0ACC0ES33_9BASI</name>
<evidence type="ECO:0000313" key="1">
    <source>
        <dbReference type="EMBL" id="KAI7959425.1"/>
    </source>
</evidence>
<comment type="caution">
    <text evidence="1">The sequence shown here is derived from an EMBL/GenBank/DDBJ whole genome shotgun (WGS) entry which is preliminary data.</text>
</comment>
<proteinExistence type="predicted"/>
<sequence length="322" mass="34722">MSVSRTPNHPLIVSGHFEPLSPSVPESVRGNQYGVVSTLSYFQWVGIGGNKADIAFEVMLKTNTILTHSLEPGFVYYLQGKLIAMNDGSMPVLTYFENSVVKVCPAGDDQPSFKSKSSAVGLGHVSKREEVVGSDEDGGGRLEVEVVHHDWDVQYIIPNAKNLVKTHTLYVVGREAEIAGSLVDFEVDTNIAVIMVSAVSLTSGHLIGRNVPAPSASDSVSPRKGLNFIKISPKKPPVPSTSNSQPLPNTPVTPRGFEKKNIEINGKRKATEETEEEVGDESDSEKSDAMEIKVEGSPKGKGTRASAQKAILQSAAKRMKRL</sequence>
<reference evidence="2" key="1">
    <citation type="journal article" date="2018" name="BMC Genomics">
        <title>Genomic insights into host adaptation between the wheat stripe rust pathogen (Puccinia striiformis f. sp. tritici) and the barley stripe rust pathogen (Puccinia striiformis f. sp. hordei).</title>
        <authorList>
            <person name="Xia C."/>
            <person name="Wang M."/>
            <person name="Yin C."/>
            <person name="Cornejo O.E."/>
            <person name="Hulbert S.H."/>
            <person name="Chen X."/>
        </authorList>
    </citation>
    <scope>NUCLEOTIDE SEQUENCE [LARGE SCALE GENOMIC DNA]</scope>
    <source>
        <strain evidence="2">93-210</strain>
    </source>
</reference>
<evidence type="ECO:0000313" key="2">
    <source>
        <dbReference type="Proteomes" id="UP001060170"/>
    </source>
</evidence>
<reference evidence="2" key="2">
    <citation type="journal article" date="2018" name="Mol. Plant Microbe Interact.">
        <title>Genome sequence resources for the wheat stripe rust pathogen (Puccinia striiformis f. sp. tritici) and the barley stripe rust pathogen (Puccinia striiformis f. sp. hordei).</title>
        <authorList>
            <person name="Xia C."/>
            <person name="Wang M."/>
            <person name="Yin C."/>
            <person name="Cornejo O.E."/>
            <person name="Hulbert S.H."/>
            <person name="Chen X."/>
        </authorList>
    </citation>
    <scope>NUCLEOTIDE SEQUENCE [LARGE SCALE GENOMIC DNA]</scope>
    <source>
        <strain evidence="2">93-210</strain>
    </source>
</reference>
<reference evidence="1 2" key="3">
    <citation type="journal article" date="2022" name="Microbiol. Spectr.">
        <title>Folding features and dynamics of 3D genome architecture in plant fungal pathogens.</title>
        <authorList>
            <person name="Xia C."/>
        </authorList>
    </citation>
    <scope>NUCLEOTIDE SEQUENCE [LARGE SCALE GENOMIC DNA]</scope>
    <source>
        <strain evidence="1 2">93-210</strain>
    </source>
</reference>
<dbReference type="EMBL" id="CM045867">
    <property type="protein sequence ID" value="KAI7959425.1"/>
    <property type="molecule type" value="Genomic_DNA"/>
</dbReference>
<gene>
    <name evidence="1" type="ORF">MJO28_003216</name>
</gene>
<protein>
    <submittedName>
        <fullName evidence="1">Uncharacterized protein</fullName>
    </submittedName>
</protein>
<accession>A0ACC0ES33</accession>
<dbReference type="Proteomes" id="UP001060170">
    <property type="component" value="Chromosome 3"/>
</dbReference>